<name>A0A9P7ESF0_9AGAM</name>
<evidence type="ECO:0000313" key="1">
    <source>
        <dbReference type="EMBL" id="KAG2085297.1"/>
    </source>
</evidence>
<dbReference type="OrthoDB" id="3348320at2759"/>
<keyword evidence="2" id="KW-1185">Reference proteome</keyword>
<evidence type="ECO:0000313" key="2">
    <source>
        <dbReference type="Proteomes" id="UP000823399"/>
    </source>
</evidence>
<dbReference type="Proteomes" id="UP000823399">
    <property type="component" value="Unassembled WGS sequence"/>
</dbReference>
<sequence>QLTAEDIKRGLGLTATHLKSKKKQITVVAVGGAINTILLRALRASTADVDFFSIDAANNPVLRDGIKSAAKTMQLGEGWMNNHTALFIAPNTKTNLYNEAISDGVVIFDEPGLKVLAAPWMYCLVAKLEKAGKRGNAKSYDMSDAAQYLIQESKRRGAKIKVADIEAKAIAYGAEIQEAQIKELKALWEGI</sequence>
<protein>
    <submittedName>
        <fullName evidence="1">Uncharacterized protein</fullName>
    </submittedName>
</protein>
<comment type="caution">
    <text evidence="1">The sequence shown here is derived from an EMBL/GenBank/DDBJ whole genome shotgun (WGS) entry which is preliminary data.</text>
</comment>
<proteinExistence type="predicted"/>
<dbReference type="RefSeq" id="XP_041284647.1">
    <property type="nucleotide sequence ID" value="XM_041432131.1"/>
</dbReference>
<accession>A0A9P7ESF0</accession>
<organism evidence="1 2">
    <name type="scientific">Suillus discolor</name>
    <dbReference type="NCBI Taxonomy" id="1912936"/>
    <lineage>
        <taxon>Eukaryota</taxon>
        <taxon>Fungi</taxon>
        <taxon>Dikarya</taxon>
        <taxon>Basidiomycota</taxon>
        <taxon>Agaricomycotina</taxon>
        <taxon>Agaricomycetes</taxon>
        <taxon>Agaricomycetidae</taxon>
        <taxon>Boletales</taxon>
        <taxon>Suillineae</taxon>
        <taxon>Suillaceae</taxon>
        <taxon>Suillus</taxon>
    </lineage>
</organism>
<gene>
    <name evidence="1" type="ORF">F5147DRAFT_589099</name>
</gene>
<reference evidence="1" key="1">
    <citation type="journal article" date="2020" name="New Phytol.">
        <title>Comparative genomics reveals dynamic genome evolution in host specialist ectomycorrhizal fungi.</title>
        <authorList>
            <person name="Lofgren L.A."/>
            <person name="Nguyen N.H."/>
            <person name="Vilgalys R."/>
            <person name="Ruytinx J."/>
            <person name="Liao H.L."/>
            <person name="Branco S."/>
            <person name="Kuo A."/>
            <person name="LaButti K."/>
            <person name="Lipzen A."/>
            <person name="Andreopoulos W."/>
            <person name="Pangilinan J."/>
            <person name="Riley R."/>
            <person name="Hundley H."/>
            <person name="Na H."/>
            <person name="Barry K."/>
            <person name="Grigoriev I.V."/>
            <person name="Stajich J.E."/>
            <person name="Kennedy P.G."/>
        </authorList>
    </citation>
    <scope>NUCLEOTIDE SEQUENCE</scope>
    <source>
        <strain evidence="1">FC423</strain>
    </source>
</reference>
<dbReference type="EMBL" id="JABBWM010000179">
    <property type="protein sequence ID" value="KAG2085297.1"/>
    <property type="molecule type" value="Genomic_DNA"/>
</dbReference>
<dbReference type="GeneID" id="64694390"/>
<feature type="non-terminal residue" evidence="1">
    <location>
        <position position="191"/>
    </location>
</feature>
<dbReference type="AlphaFoldDB" id="A0A9P7ESF0"/>